<sequence length="280" mass="29801">MVRKAAITLAVALSAVLAVAATIDKRIKFGEAAKQGEFPSIIRIHYNTTSVLCGGSLLDNTTVLTAAHCWFEGLRTHHSEIVSVRAGSLNKNTGGEVAKVKSIKVHPEYKPHWNRNDIAILKLSTPIQESGTIKYANLPATVLDPVAASVVVAAGWMTRAASTVVAAGWGMTENNILPDKLLKVVLFILDPTACLEDGEDDPEYTNYLDTKVCAGYAGKDTSVGDSGGPLFDYNTTELIGVTSFGGLSPLGGFYTKISRYMTWINENLGDVKSLPSGVAG</sequence>
<evidence type="ECO:0000256" key="1">
    <source>
        <dbReference type="ARBA" id="ARBA00023157"/>
    </source>
</evidence>
<dbReference type="AlphaFoldDB" id="A0A7D5URI3"/>
<reference evidence="5 6" key="1">
    <citation type="submission" date="2020-07" db="EMBL/GenBank/DDBJ databases">
        <title>Telomere length de novo assembly of all 7 chromosomes of the fungus, Metarhizium brunneum, using a novel assembly pipeline.</title>
        <authorList>
            <person name="Saud z."/>
            <person name="Kortsinoglou A."/>
            <person name="Kouvelis V.N."/>
            <person name="Butt T.M."/>
        </authorList>
    </citation>
    <scope>NUCLEOTIDE SEQUENCE [LARGE SCALE GENOMIC DNA]</scope>
    <source>
        <strain evidence="5 6">4556</strain>
    </source>
</reference>
<keyword evidence="3" id="KW-0732">Signal</keyword>
<feature type="chain" id="PRO_5028886691" evidence="3">
    <location>
        <begin position="21"/>
        <end position="280"/>
    </location>
</feature>
<dbReference type="GO" id="GO:0004252">
    <property type="term" value="F:serine-type endopeptidase activity"/>
    <property type="evidence" value="ECO:0007669"/>
    <property type="project" value="InterPro"/>
</dbReference>
<gene>
    <name evidence="5" type="primary">TRYP_0</name>
    <name evidence="5" type="ORF">G6M90_00g019600</name>
</gene>
<dbReference type="Gene3D" id="2.40.10.10">
    <property type="entry name" value="Trypsin-like serine proteases"/>
    <property type="match status" value="1"/>
</dbReference>
<dbReference type="FunFam" id="2.40.10.10:FF:000068">
    <property type="entry name" value="transmembrane protease serine 2"/>
    <property type="match status" value="1"/>
</dbReference>
<dbReference type="KEGG" id="mbrn:26238026"/>
<accession>A0A7D5URI3</accession>
<keyword evidence="2" id="KW-0720">Serine protease</keyword>
<dbReference type="SMART" id="SM00020">
    <property type="entry name" value="Tryp_SPc"/>
    <property type="match status" value="1"/>
</dbReference>
<dbReference type="PROSITE" id="PS00134">
    <property type="entry name" value="TRYPSIN_HIS"/>
    <property type="match status" value="1"/>
</dbReference>
<dbReference type="OrthoDB" id="4915747at2759"/>
<keyword evidence="1" id="KW-1015">Disulfide bond</keyword>
<evidence type="ECO:0000259" key="4">
    <source>
        <dbReference type="PROSITE" id="PS50240"/>
    </source>
</evidence>
<dbReference type="PROSITE" id="PS50240">
    <property type="entry name" value="TRYPSIN_DOM"/>
    <property type="match status" value="1"/>
</dbReference>
<organism evidence="5 6">
    <name type="scientific">Metarhizium brunneum</name>
    <dbReference type="NCBI Taxonomy" id="500148"/>
    <lineage>
        <taxon>Eukaryota</taxon>
        <taxon>Fungi</taxon>
        <taxon>Dikarya</taxon>
        <taxon>Ascomycota</taxon>
        <taxon>Pezizomycotina</taxon>
        <taxon>Sordariomycetes</taxon>
        <taxon>Hypocreomycetidae</taxon>
        <taxon>Hypocreales</taxon>
        <taxon>Clavicipitaceae</taxon>
        <taxon>Metarhizium</taxon>
    </lineage>
</organism>
<dbReference type="InterPro" id="IPR001314">
    <property type="entry name" value="Peptidase_S1A"/>
</dbReference>
<name>A0A7D5URI3_9HYPO</name>
<dbReference type="RefSeq" id="XP_014548582.1">
    <property type="nucleotide sequence ID" value="XM_014693096.1"/>
</dbReference>
<dbReference type="InterPro" id="IPR009003">
    <property type="entry name" value="Peptidase_S1_PA"/>
</dbReference>
<evidence type="ECO:0000313" key="6">
    <source>
        <dbReference type="Proteomes" id="UP000510686"/>
    </source>
</evidence>
<dbReference type="Pfam" id="PF00089">
    <property type="entry name" value="Trypsin"/>
    <property type="match status" value="1"/>
</dbReference>
<keyword evidence="6" id="KW-1185">Reference proteome</keyword>
<dbReference type="GO" id="GO:0006508">
    <property type="term" value="P:proteolysis"/>
    <property type="evidence" value="ECO:0007669"/>
    <property type="project" value="UniProtKB-KW"/>
</dbReference>
<dbReference type="CDD" id="cd00190">
    <property type="entry name" value="Tryp_SPc"/>
    <property type="match status" value="1"/>
</dbReference>
<dbReference type="PANTHER" id="PTHR24256">
    <property type="entry name" value="TRYPTASE-RELATED"/>
    <property type="match status" value="1"/>
</dbReference>
<evidence type="ECO:0000256" key="3">
    <source>
        <dbReference type="SAM" id="SignalP"/>
    </source>
</evidence>
<dbReference type="SUPFAM" id="SSF50494">
    <property type="entry name" value="Trypsin-like serine proteases"/>
    <property type="match status" value="1"/>
</dbReference>
<dbReference type="PROSITE" id="PS00135">
    <property type="entry name" value="TRYPSIN_SER"/>
    <property type="match status" value="1"/>
</dbReference>
<keyword evidence="2" id="KW-0645">Protease</keyword>
<protein>
    <submittedName>
        <fullName evidence="5">Trypsin</fullName>
    </submittedName>
</protein>
<dbReference type="GeneID" id="26238026"/>
<dbReference type="PRINTS" id="PR00722">
    <property type="entry name" value="CHYMOTRYPSIN"/>
</dbReference>
<feature type="domain" description="Peptidase S1" evidence="4">
    <location>
        <begin position="27"/>
        <end position="269"/>
    </location>
</feature>
<evidence type="ECO:0000313" key="5">
    <source>
        <dbReference type="EMBL" id="QLI65057.1"/>
    </source>
</evidence>
<dbReference type="InterPro" id="IPR033116">
    <property type="entry name" value="TRYPSIN_SER"/>
</dbReference>
<evidence type="ECO:0000256" key="2">
    <source>
        <dbReference type="RuleBase" id="RU363034"/>
    </source>
</evidence>
<proteinExistence type="predicted"/>
<keyword evidence="2" id="KW-0378">Hydrolase</keyword>
<dbReference type="InterPro" id="IPR001254">
    <property type="entry name" value="Trypsin_dom"/>
</dbReference>
<dbReference type="InterPro" id="IPR043504">
    <property type="entry name" value="Peptidase_S1_PA_chymotrypsin"/>
</dbReference>
<dbReference type="EMBL" id="CP058932">
    <property type="protein sequence ID" value="QLI65057.1"/>
    <property type="molecule type" value="Genomic_DNA"/>
</dbReference>
<feature type="signal peptide" evidence="3">
    <location>
        <begin position="1"/>
        <end position="20"/>
    </location>
</feature>
<dbReference type="InterPro" id="IPR018114">
    <property type="entry name" value="TRYPSIN_HIS"/>
</dbReference>
<dbReference type="InterPro" id="IPR051487">
    <property type="entry name" value="Ser/Thr_Proteases_Immune/Dev"/>
</dbReference>
<dbReference type="Proteomes" id="UP000510686">
    <property type="component" value="Chromosome 1"/>
</dbReference>